<gene>
    <name evidence="4" type="ORF">HERILL_LOCUS8145</name>
</gene>
<keyword evidence="5" id="KW-1185">Reference proteome</keyword>
<feature type="transmembrane region" description="Helical" evidence="3">
    <location>
        <begin position="17"/>
        <end position="36"/>
    </location>
</feature>
<keyword evidence="3" id="KW-1133">Transmembrane helix</keyword>
<dbReference type="Gene3D" id="3.40.50.720">
    <property type="entry name" value="NAD(P)-binding Rossmann-like Domain"/>
    <property type="match status" value="1"/>
</dbReference>
<evidence type="ECO:0008006" key="6">
    <source>
        <dbReference type="Google" id="ProtNLM"/>
    </source>
</evidence>
<name>A0A7R8YUF3_HERIL</name>
<dbReference type="Proteomes" id="UP000594454">
    <property type="component" value="Chromosome 3"/>
</dbReference>
<dbReference type="PANTHER" id="PTHR43157">
    <property type="entry name" value="PHOSPHATIDYLINOSITOL-GLYCAN BIOSYNTHESIS CLASS F PROTEIN-RELATED"/>
    <property type="match status" value="1"/>
</dbReference>
<sequence length="346" mass="39035">MDRIESLFKDADPFTTWWPFVIALLVGFGMSIRTIMGGRRCPSSYQIEGQIAIVTGGASGIGLEVVRAMVERGGQVIVACKDMEKAEKSIRIARREIRCKGGIEAPKIEIRYLDLRSLDCVRRFVRDFIRTYDRLDVLINNAGVIFHPHEKTADGFEVHLQVNYLAPFLLTHLLLPHLERSKDGGRVINVSAHAHISAKMAMDDCLNRSSWSPALHPRDAFAHSKLAVILGTRHLAKELKDTSVTVNVYTPGLVRGTSHLKRSPIMSAICVRIITYPWMWLLLKNPFEGAQSAIYLATDPKFTKISGKYFNDCEESEPSELGRNDELAERLYAETMRVLELDRKPE</sequence>
<comment type="similarity">
    <text evidence="2">Belongs to the short-chain dehydrogenases/reductases (SDR) family.</text>
</comment>
<keyword evidence="1" id="KW-0560">Oxidoreductase</keyword>
<organism evidence="4 5">
    <name type="scientific">Hermetia illucens</name>
    <name type="common">Black soldier fly</name>
    <dbReference type="NCBI Taxonomy" id="343691"/>
    <lineage>
        <taxon>Eukaryota</taxon>
        <taxon>Metazoa</taxon>
        <taxon>Ecdysozoa</taxon>
        <taxon>Arthropoda</taxon>
        <taxon>Hexapoda</taxon>
        <taxon>Insecta</taxon>
        <taxon>Pterygota</taxon>
        <taxon>Neoptera</taxon>
        <taxon>Endopterygota</taxon>
        <taxon>Diptera</taxon>
        <taxon>Brachycera</taxon>
        <taxon>Stratiomyomorpha</taxon>
        <taxon>Stratiomyidae</taxon>
        <taxon>Hermetiinae</taxon>
        <taxon>Hermetia</taxon>
    </lineage>
</organism>
<accession>A0A7R8YUF3</accession>
<dbReference type="AlphaFoldDB" id="A0A7R8YUF3"/>
<dbReference type="PANTHER" id="PTHR43157:SF31">
    <property type="entry name" value="PHOSPHATIDYLINOSITOL-GLYCAN BIOSYNTHESIS CLASS F PROTEIN"/>
    <property type="match status" value="1"/>
</dbReference>
<evidence type="ECO:0000256" key="1">
    <source>
        <dbReference type="ARBA" id="ARBA00023002"/>
    </source>
</evidence>
<protein>
    <recommendedName>
        <fullName evidence="6">Retinol dehydrogenase 13</fullName>
    </recommendedName>
</protein>
<dbReference type="PRINTS" id="PR00080">
    <property type="entry name" value="SDRFAMILY"/>
</dbReference>
<dbReference type="OMA" id="FPWMWIF"/>
<dbReference type="CDD" id="cd05327">
    <property type="entry name" value="retinol-DH_like_SDR_c_like"/>
    <property type="match status" value="1"/>
</dbReference>
<dbReference type="GO" id="GO:0016491">
    <property type="term" value="F:oxidoreductase activity"/>
    <property type="evidence" value="ECO:0007669"/>
    <property type="project" value="UniProtKB-KW"/>
</dbReference>
<dbReference type="PRINTS" id="PR00081">
    <property type="entry name" value="GDHRDH"/>
</dbReference>
<keyword evidence="3" id="KW-0812">Transmembrane</keyword>
<evidence type="ECO:0000313" key="4">
    <source>
        <dbReference type="EMBL" id="CAD7085294.1"/>
    </source>
</evidence>
<dbReference type="Pfam" id="PF00106">
    <property type="entry name" value="adh_short"/>
    <property type="match status" value="1"/>
</dbReference>
<evidence type="ECO:0000256" key="2">
    <source>
        <dbReference type="RuleBase" id="RU000363"/>
    </source>
</evidence>
<dbReference type="EMBL" id="LR899011">
    <property type="protein sequence ID" value="CAD7085294.1"/>
    <property type="molecule type" value="Genomic_DNA"/>
</dbReference>
<evidence type="ECO:0000313" key="5">
    <source>
        <dbReference type="Proteomes" id="UP000594454"/>
    </source>
</evidence>
<keyword evidence="3" id="KW-0472">Membrane</keyword>
<dbReference type="InterPro" id="IPR002347">
    <property type="entry name" value="SDR_fam"/>
</dbReference>
<proteinExistence type="inferred from homology"/>
<evidence type="ECO:0000256" key="3">
    <source>
        <dbReference type="SAM" id="Phobius"/>
    </source>
</evidence>
<dbReference type="OrthoDB" id="542013at2759"/>
<dbReference type="InterPro" id="IPR036291">
    <property type="entry name" value="NAD(P)-bd_dom_sf"/>
</dbReference>
<dbReference type="SUPFAM" id="SSF51735">
    <property type="entry name" value="NAD(P)-binding Rossmann-fold domains"/>
    <property type="match status" value="1"/>
</dbReference>
<dbReference type="InParanoid" id="A0A7R8YUF3"/>
<reference evidence="4 5" key="1">
    <citation type="submission" date="2020-11" db="EMBL/GenBank/DDBJ databases">
        <authorList>
            <person name="Wallbank WR R."/>
            <person name="Pardo Diaz C."/>
            <person name="Kozak K."/>
            <person name="Martin S."/>
            <person name="Jiggins C."/>
            <person name="Moest M."/>
            <person name="Warren A I."/>
            <person name="Generalovic N T."/>
            <person name="Byers J.R.P. K."/>
            <person name="Montejo-Kovacevich G."/>
            <person name="Yen C E."/>
        </authorList>
    </citation>
    <scope>NUCLEOTIDE SEQUENCE [LARGE SCALE GENOMIC DNA]</scope>
</reference>